<feature type="signal peptide" evidence="3">
    <location>
        <begin position="1"/>
        <end position="26"/>
    </location>
</feature>
<name>A0A220MCG7_9BACL</name>
<protein>
    <submittedName>
        <fullName evidence="5">Peptidase</fullName>
    </submittedName>
</protein>
<evidence type="ECO:0000313" key="5">
    <source>
        <dbReference type="EMBL" id="ASJ52340.1"/>
    </source>
</evidence>
<evidence type="ECO:0000256" key="2">
    <source>
        <dbReference type="SAM" id="MobiDB-lite"/>
    </source>
</evidence>
<feature type="coiled-coil region" evidence="1">
    <location>
        <begin position="100"/>
        <end position="163"/>
    </location>
</feature>
<dbReference type="InterPro" id="IPR012854">
    <property type="entry name" value="Cu_amine_oxidase-like_N"/>
</dbReference>
<dbReference type="KEGG" id="bfm:BP422_01570"/>
<gene>
    <name evidence="5" type="ORF">BP422_01570</name>
</gene>
<evidence type="ECO:0000259" key="4">
    <source>
        <dbReference type="Pfam" id="PF07833"/>
    </source>
</evidence>
<organism evidence="5 6">
    <name type="scientific">Brevibacillus formosus</name>
    <dbReference type="NCBI Taxonomy" id="54913"/>
    <lineage>
        <taxon>Bacteria</taxon>
        <taxon>Bacillati</taxon>
        <taxon>Bacillota</taxon>
        <taxon>Bacilli</taxon>
        <taxon>Bacillales</taxon>
        <taxon>Paenibacillaceae</taxon>
        <taxon>Brevibacillus</taxon>
    </lineage>
</organism>
<feature type="domain" description="Copper amine oxidase-like N-terminal" evidence="4">
    <location>
        <begin position="26"/>
        <end position="87"/>
    </location>
</feature>
<dbReference type="Proteomes" id="UP000197781">
    <property type="component" value="Chromosome"/>
</dbReference>
<dbReference type="AlphaFoldDB" id="A0A220MCG7"/>
<evidence type="ECO:0000256" key="3">
    <source>
        <dbReference type="SAM" id="SignalP"/>
    </source>
</evidence>
<feature type="region of interest" description="Disordered" evidence="2">
    <location>
        <begin position="224"/>
        <end position="252"/>
    </location>
</feature>
<accession>A0A220MCG7</accession>
<feature type="chain" id="PRO_5012081226" evidence="3">
    <location>
        <begin position="27"/>
        <end position="252"/>
    </location>
</feature>
<evidence type="ECO:0000256" key="1">
    <source>
        <dbReference type="SAM" id="Coils"/>
    </source>
</evidence>
<dbReference type="SUPFAM" id="SSF55383">
    <property type="entry name" value="Copper amine oxidase, domain N"/>
    <property type="match status" value="1"/>
</dbReference>
<keyword evidence="1" id="KW-0175">Coiled coil</keyword>
<dbReference type="InterPro" id="IPR036582">
    <property type="entry name" value="Mao_N_sf"/>
</dbReference>
<dbReference type="SUPFAM" id="SSF161270">
    <property type="entry name" value="PspA lactotransferrin-binding region"/>
    <property type="match status" value="1"/>
</dbReference>
<dbReference type="Gene3D" id="3.30.457.10">
    <property type="entry name" value="Copper amine oxidase-like, N-terminal domain"/>
    <property type="match status" value="1"/>
</dbReference>
<evidence type="ECO:0000313" key="6">
    <source>
        <dbReference type="Proteomes" id="UP000197781"/>
    </source>
</evidence>
<dbReference type="RefSeq" id="WP_088906259.1">
    <property type="nucleotide sequence ID" value="NZ_CP018145.1"/>
</dbReference>
<dbReference type="Pfam" id="PF07833">
    <property type="entry name" value="Cu_amine_oxidN1"/>
    <property type="match status" value="1"/>
</dbReference>
<keyword evidence="3" id="KW-0732">Signal</keyword>
<dbReference type="EMBL" id="CP018145">
    <property type="protein sequence ID" value="ASJ52340.1"/>
    <property type="molecule type" value="Genomic_DNA"/>
</dbReference>
<sequence length="252" mass="28241">MFKKQYLAIASALILTTTLIPTSSQAATGTKNLQAKYNNIKVIYNGAAVPTTIEPFIVNGTTYIPLRMMADVFSKDVAWDGTKYTITVKDKANSQHANELAARDAQIRSLQNTIDSLNKEISDLKNDKKNNNNNDDDDIQDALDDLEKDLNSEYDDYETLEWDISLSGDEDDIDVEIAIDLDDYKDEFDDLSQSDLENLVENIIKDIWDDNDFEDADIKGEIVDSSDNDEELYDFDGDAGSGDITFDGDEIN</sequence>
<feature type="compositionally biased region" description="Acidic residues" evidence="2">
    <location>
        <begin position="224"/>
        <end position="237"/>
    </location>
</feature>
<reference evidence="5 6" key="1">
    <citation type="submission" date="2016-11" db="EMBL/GenBank/DDBJ databases">
        <authorList>
            <person name="Jaros S."/>
            <person name="Januszkiewicz K."/>
            <person name="Wedrychowicz H."/>
        </authorList>
    </citation>
    <scope>NUCLEOTIDE SEQUENCE [LARGE SCALE GENOMIC DNA]</scope>
    <source>
        <strain evidence="5 6">NF2</strain>
    </source>
</reference>
<proteinExistence type="predicted"/>